<evidence type="ECO:0000259" key="4">
    <source>
        <dbReference type="PROSITE" id="PS01124"/>
    </source>
</evidence>
<dbReference type="InterPro" id="IPR050204">
    <property type="entry name" value="AraC_XylS_family_regulators"/>
</dbReference>
<dbReference type="PRINTS" id="PR00032">
    <property type="entry name" value="HTHARAC"/>
</dbReference>
<evidence type="ECO:0000256" key="2">
    <source>
        <dbReference type="ARBA" id="ARBA00023125"/>
    </source>
</evidence>
<dbReference type="Pfam" id="PF12833">
    <property type="entry name" value="HTH_18"/>
    <property type="match status" value="1"/>
</dbReference>
<dbReference type="Pfam" id="PF12852">
    <property type="entry name" value="Cupin_6"/>
    <property type="match status" value="1"/>
</dbReference>
<keyword evidence="1" id="KW-0805">Transcription regulation</keyword>
<dbReference type="PROSITE" id="PS01124">
    <property type="entry name" value="HTH_ARAC_FAMILY_2"/>
    <property type="match status" value="1"/>
</dbReference>
<dbReference type="InterPro" id="IPR009057">
    <property type="entry name" value="Homeodomain-like_sf"/>
</dbReference>
<dbReference type="SUPFAM" id="SSF51182">
    <property type="entry name" value="RmlC-like cupins"/>
    <property type="match status" value="1"/>
</dbReference>
<dbReference type="PROSITE" id="PS00041">
    <property type="entry name" value="HTH_ARAC_FAMILY_1"/>
    <property type="match status" value="1"/>
</dbReference>
<proteinExistence type="predicted"/>
<dbReference type="SMART" id="SM00342">
    <property type="entry name" value="HTH_ARAC"/>
    <property type="match status" value="1"/>
</dbReference>
<evidence type="ECO:0000256" key="3">
    <source>
        <dbReference type="ARBA" id="ARBA00023163"/>
    </source>
</evidence>
<keyword evidence="3" id="KW-0804">Transcription</keyword>
<sequence>MDALTEVLKAVQLHSTVHCRSEFSAPWGVQIDRTDYASFHVITRGNCWLGVEGDNAPILLTAGDLVVLPTGVAHTLRDAFDSPIVSLATLLAQRPCQGQLALNYGGDGMSTTVLCGRASFAERDSNPLLAALPPLIHIKGEAGQAVAWLETTLQFITCESNLNRPGAEMMITYLSSILFIQAVRAYIVSLPEAEGGWLRALLDPQMSVVLGLIHQQPAHAWTVESLAKQVNLSRSAFAARFKTLVGEAPLQYLSRWRMHQAVRLLRSTPKSLREIAESVGYESEAAFSRAFKRQIGHAPGAYRQRLIVHSIA</sequence>
<keyword evidence="6" id="KW-1185">Reference proteome</keyword>
<dbReference type="PANTHER" id="PTHR46796">
    <property type="entry name" value="HTH-TYPE TRANSCRIPTIONAL ACTIVATOR RHAS-RELATED"/>
    <property type="match status" value="1"/>
</dbReference>
<name>A0ABV0KT27_9CYAN</name>
<gene>
    <name evidence="5" type="ORF">NDI38_28320</name>
</gene>
<organism evidence="5 6">
    <name type="scientific">Stenomitos frigidus AS-A4</name>
    <dbReference type="NCBI Taxonomy" id="2933935"/>
    <lineage>
        <taxon>Bacteria</taxon>
        <taxon>Bacillati</taxon>
        <taxon>Cyanobacteriota</taxon>
        <taxon>Cyanophyceae</taxon>
        <taxon>Leptolyngbyales</taxon>
        <taxon>Leptolyngbyaceae</taxon>
        <taxon>Stenomitos</taxon>
    </lineage>
</organism>
<dbReference type="EMBL" id="JAMPLM010000060">
    <property type="protein sequence ID" value="MEP1062282.1"/>
    <property type="molecule type" value="Genomic_DNA"/>
</dbReference>
<accession>A0ABV0KT27</accession>
<feature type="domain" description="HTH araC/xylS-type" evidence="4">
    <location>
        <begin position="207"/>
        <end position="305"/>
    </location>
</feature>
<evidence type="ECO:0000313" key="5">
    <source>
        <dbReference type="EMBL" id="MEP1062282.1"/>
    </source>
</evidence>
<evidence type="ECO:0000313" key="6">
    <source>
        <dbReference type="Proteomes" id="UP001476950"/>
    </source>
</evidence>
<protein>
    <submittedName>
        <fullName evidence="5">AraC family transcriptional regulator</fullName>
    </submittedName>
</protein>
<reference evidence="5 6" key="1">
    <citation type="submission" date="2022-04" db="EMBL/GenBank/DDBJ databases">
        <title>Positive selection, recombination, and allopatry shape intraspecific diversity of widespread and dominant cyanobacteria.</title>
        <authorList>
            <person name="Wei J."/>
            <person name="Shu W."/>
            <person name="Hu C."/>
        </authorList>
    </citation>
    <scope>NUCLEOTIDE SEQUENCE [LARGE SCALE GENOMIC DNA]</scope>
    <source>
        <strain evidence="5 6">AS-A4</strain>
    </source>
</reference>
<comment type="caution">
    <text evidence="5">The sequence shown here is derived from an EMBL/GenBank/DDBJ whole genome shotgun (WGS) entry which is preliminary data.</text>
</comment>
<dbReference type="InterPro" id="IPR018060">
    <property type="entry name" value="HTH_AraC"/>
</dbReference>
<dbReference type="InterPro" id="IPR011051">
    <property type="entry name" value="RmlC_Cupin_sf"/>
</dbReference>
<dbReference type="SUPFAM" id="SSF46689">
    <property type="entry name" value="Homeodomain-like"/>
    <property type="match status" value="2"/>
</dbReference>
<dbReference type="RefSeq" id="WP_190455582.1">
    <property type="nucleotide sequence ID" value="NZ_JAMPLM010000060.1"/>
</dbReference>
<evidence type="ECO:0000256" key="1">
    <source>
        <dbReference type="ARBA" id="ARBA00023015"/>
    </source>
</evidence>
<dbReference type="PANTHER" id="PTHR46796:SF7">
    <property type="entry name" value="ARAC FAMILY TRANSCRIPTIONAL REGULATOR"/>
    <property type="match status" value="1"/>
</dbReference>
<dbReference type="InterPro" id="IPR020449">
    <property type="entry name" value="Tscrpt_reg_AraC-type_HTH"/>
</dbReference>
<dbReference type="Gene3D" id="1.10.10.60">
    <property type="entry name" value="Homeodomain-like"/>
    <property type="match status" value="2"/>
</dbReference>
<dbReference type="InterPro" id="IPR018062">
    <property type="entry name" value="HTH_AraC-typ_CS"/>
</dbReference>
<dbReference type="Proteomes" id="UP001476950">
    <property type="component" value="Unassembled WGS sequence"/>
</dbReference>
<keyword evidence="2" id="KW-0238">DNA-binding</keyword>
<dbReference type="InterPro" id="IPR032783">
    <property type="entry name" value="AraC_lig"/>
</dbReference>